<feature type="region of interest" description="Disordered" evidence="1">
    <location>
        <begin position="1"/>
        <end position="38"/>
    </location>
</feature>
<proteinExistence type="predicted"/>
<sequence>MYETKSAAVKPRKAGDAGGACVKPRGKTGDAKVKRRTK</sequence>
<evidence type="ECO:0000313" key="3">
    <source>
        <dbReference type="Proteomes" id="UP000222016"/>
    </source>
</evidence>
<dbReference type="Proteomes" id="UP000222016">
    <property type="component" value="Genome"/>
</dbReference>
<organism evidence="2 3">
    <name type="scientific">Klebsiella phage vB_KpnM_KpV52</name>
    <dbReference type="NCBI Taxonomy" id="1912321"/>
    <lineage>
        <taxon>Viruses</taxon>
        <taxon>Duplodnaviria</taxon>
        <taxon>Heunggongvirae</taxon>
        <taxon>Uroviricota</taxon>
        <taxon>Caudoviricetes</taxon>
        <taxon>Jameshumphriesvirinae</taxon>
        <taxon>Sircambvirus</taxon>
        <taxon>Sircambvirus KpV52</taxon>
        <taxon>Jedunavirus KpV80</taxon>
    </lineage>
</organism>
<accession>A0A1I9SEW6</accession>
<name>A0A1I9SEW6_9CAUD</name>
<dbReference type="OrthoDB" id="41285at10239"/>
<keyword evidence="3" id="KW-1185">Reference proteome</keyword>
<dbReference type="EMBL" id="KX237516">
    <property type="protein sequence ID" value="AOZ65393.1"/>
    <property type="molecule type" value="Genomic_DNA"/>
</dbReference>
<reference evidence="2 3" key="1">
    <citation type="submission" date="2016-05" db="EMBL/GenBank/DDBJ databases">
        <title>Complete genome sequence of bacteriophage vB_KpnM_KpV52 lytic for Klebsiella pneumoniae.</title>
        <authorList>
            <person name="Komisarova E.V."/>
            <person name="Krasilnikova V.M."/>
            <person name="Kislichkina A.A."/>
            <person name="Myakinina V.P."/>
            <person name="Volozhantsev N.V."/>
        </authorList>
    </citation>
    <scope>NUCLEOTIDE SEQUENCE [LARGE SCALE GENOMIC DNA]</scope>
</reference>
<evidence type="ECO:0000313" key="2">
    <source>
        <dbReference type="EMBL" id="AOZ65393.1"/>
    </source>
</evidence>
<protein>
    <submittedName>
        <fullName evidence="2">Uncharacterized protein</fullName>
    </submittedName>
</protein>
<gene>
    <name evidence="2" type="ORF">kpv52_49</name>
</gene>
<evidence type="ECO:0000256" key="1">
    <source>
        <dbReference type="SAM" id="MobiDB-lite"/>
    </source>
</evidence>